<comment type="caution">
    <text evidence="1">The sequence shown here is derived from an EMBL/GenBank/DDBJ whole genome shotgun (WGS) entry which is preliminary data.</text>
</comment>
<dbReference type="RefSeq" id="WP_020817298.1">
    <property type="nucleotide sequence ID" value="NZ_ATAY01000098.1"/>
</dbReference>
<name>U4QXD0_9FIRM</name>
<accession>U4QXD0</accession>
<dbReference type="PATRIC" id="fig|1330534.3.peg.3918"/>
<dbReference type="Proteomes" id="UP000016860">
    <property type="component" value="Unassembled WGS sequence"/>
</dbReference>
<dbReference type="OrthoDB" id="2061576at2"/>
<sequence length="108" mass="12847">MTQIELCNQLKSTGYPVAYHHFTTSPDPPYIVYIRTTDENISSDYKVHGKFKNYQIELYTVKKDLEAEHKIEEILNTIDPEYKTFEEYIQSEALYQVVYQITLTERSR</sequence>
<evidence type="ECO:0000313" key="2">
    <source>
        <dbReference type="Proteomes" id="UP000016860"/>
    </source>
</evidence>
<evidence type="ECO:0000313" key="1">
    <source>
        <dbReference type="EMBL" id="EPR07655.1"/>
    </source>
</evidence>
<proteinExistence type="predicted"/>
<dbReference type="STRING" id="1330534.L323_19735"/>
<reference evidence="1 2" key="1">
    <citation type="journal article" date="2013" name="Genome Announc.">
        <title>Draft Genome Sequence of the Cellulolytic Bacterium Clostridium papyrosolvens C7 (ATCC 700395).</title>
        <authorList>
            <person name="Zepeda V."/>
            <person name="Dassa B."/>
            <person name="Borovok I."/>
            <person name="Lamed R."/>
            <person name="Bayer E.A."/>
            <person name="Cate J.H."/>
        </authorList>
    </citation>
    <scope>NUCLEOTIDE SEQUENCE [LARGE SCALE GENOMIC DNA]</scope>
    <source>
        <strain evidence="1 2">C7</strain>
    </source>
</reference>
<organism evidence="1 2">
    <name type="scientific">Ruminiclostridium papyrosolvens C7</name>
    <dbReference type="NCBI Taxonomy" id="1330534"/>
    <lineage>
        <taxon>Bacteria</taxon>
        <taxon>Bacillati</taxon>
        <taxon>Bacillota</taxon>
        <taxon>Clostridia</taxon>
        <taxon>Eubacteriales</taxon>
        <taxon>Oscillospiraceae</taxon>
        <taxon>Ruminiclostridium</taxon>
    </lineage>
</organism>
<dbReference type="AlphaFoldDB" id="U4QXD0"/>
<protein>
    <recommendedName>
        <fullName evidence="3">Prophage pi2 protein 38</fullName>
    </recommendedName>
</protein>
<dbReference type="EMBL" id="ATAY01000098">
    <property type="protein sequence ID" value="EPR07655.1"/>
    <property type="molecule type" value="Genomic_DNA"/>
</dbReference>
<gene>
    <name evidence="1" type="ORF">L323_19735</name>
</gene>
<evidence type="ECO:0008006" key="3">
    <source>
        <dbReference type="Google" id="ProtNLM"/>
    </source>
</evidence>